<keyword evidence="1" id="KW-0723">Serine/threonine-protein kinase</keyword>
<dbReference type="GO" id="GO:0004674">
    <property type="term" value="F:protein serine/threonine kinase activity"/>
    <property type="evidence" value="ECO:0007669"/>
    <property type="project" value="UniProtKB-KW"/>
</dbReference>
<feature type="domain" description="Alpha-type protein kinase" evidence="5">
    <location>
        <begin position="422"/>
        <end position="680"/>
    </location>
</feature>
<dbReference type="SUPFAM" id="SSF56112">
    <property type="entry name" value="Protein kinase-like (PK-like)"/>
    <property type="match status" value="1"/>
</dbReference>
<sequence>MLADFTADVIAHTDIKCQRGEGCKSPDQTIKAGEKFAVVKSSAGGADRRICLRCEAHYTEKRRKKLEEEIREKLEIERAVRQELQLSVSSSSSSAHRKPNINEIDRLAANARKSGSTPAQRQVKAMSNVLPPPHELGHIGYNVNHVDRPLHMARWASSGFSSSAFQTELRIKLMHMHEGKDGKGTLIDARTSPFFDCMSSTEVLIQKAEEVASAQLNDFDQDYQWEIGSMSINAYGPKGCDLRTVPRHIQYIFQTQKFYKKNQKTGKLDFKPPNMVEICICISASDWNNYMFWKARNESSKNTVAESDVQSLGKKALITLTMSQRQPIRQPIVTHREPSEPNASSKRSRTPSVTGSLSTSLLPLIKHRKDSTNSSSDLSNATPEQFRNAITHGGTSQSFGTTGSDASRSIKITTIMIFSWHDLISGETSWKGQVVQGKLWLPKKPKEYGRGAFKVAFHGCICFEGGTRSMEKEHAIDMVVKRVIVPGSGQNGIRLRYYGSVTEAQRISTEALTLSWATSLTYLALDIAQAAAKHMPPPQPLLEPKFVTAIVAEDKDSAQTFLIEDIIYDPFVKFISNRIAQPLFDKTDNLSHYNTAQFFCFLQHVQMAATMGNAFVSDWQGSENLLTDPQVMTRRPVNANSNHGIFGDGNLSDAVDCFPGQHQCNQYCDWFSASLVVGDVTPEKEVIPEWFMDWWKAVTVTKDGRLDKVTVTGVPVASIGHQGTQDMDISVAGNS</sequence>
<gene>
    <name evidence="6" type="ORF">VNI00_018141</name>
</gene>
<dbReference type="EMBL" id="JAYKXP010000213">
    <property type="protein sequence ID" value="KAK7019213.1"/>
    <property type="molecule type" value="Genomic_DNA"/>
</dbReference>
<evidence type="ECO:0000313" key="7">
    <source>
        <dbReference type="Proteomes" id="UP001383192"/>
    </source>
</evidence>
<evidence type="ECO:0000256" key="3">
    <source>
        <dbReference type="ARBA" id="ARBA00022777"/>
    </source>
</evidence>
<dbReference type="InterPro" id="IPR004166">
    <property type="entry name" value="a-kinase_dom"/>
</dbReference>
<dbReference type="GO" id="GO:0005524">
    <property type="term" value="F:ATP binding"/>
    <property type="evidence" value="ECO:0007669"/>
    <property type="project" value="InterPro"/>
</dbReference>
<evidence type="ECO:0000256" key="4">
    <source>
        <dbReference type="SAM" id="MobiDB-lite"/>
    </source>
</evidence>
<evidence type="ECO:0000259" key="5">
    <source>
        <dbReference type="PROSITE" id="PS51158"/>
    </source>
</evidence>
<name>A0AAW0B1K0_9AGAR</name>
<dbReference type="PROSITE" id="PS51158">
    <property type="entry name" value="ALPHA_KINASE"/>
    <property type="match status" value="1"/>
</dbReference>
<feature type="compositionally biased region" description="Polar residues" evidence="4">
    <location>
        <begin position="341"/>
        <end position="357"/>
    </location>
</feature>
<evidence type="ECO:0000256" key="2">
    <source>
        <dbReference type="ARBA" id="ARBA00022679"/>
    </source>
</evidence>
<reference evidence="6 7" key="1">
    <citation type="submission" date="2024-01" db="EMBL/GenBank/DDBJ databases">
        <title>A draft genome for a cacao thread blight-causing isolate of Paramarasmius palmivorus.</title>
        <authorList>
            <person name="Baruah I.K."/>
            <person name="Bukari Y."/>
            <person name="Amoako-Attah I."/>
            <person name="Meinhardt L.W."/>
            <person name="Bailey B.A."/>
            <person name="Cohen S.P."/>
        </authorList>
    </citation>
    <scope>NUCLEOTIDE SEQUENCE [LARGE SCALE GENOMIC DNA]</scope>
    <source>
        <strain evidence="6 7">GH-12</strain>
    </source>
</reference>
<dbReference type="Pfam" id="PF02816">
    <property type="entry name" value="Alpha_kinase"/>
    <property type="match status" value="1"/>
</dbReference>
<keyword evidence="2" id="KW-0808">Transferase</keyword>
<proteinExistence type="predicted"/>
<keyword evidence="3" id="KW-0418">Kinase</keyword>
<dbReference type="Proteomes" id="UP001383192">
    <property type="component" value="Unassembled WGS sequence"/>
</dbReference>
<protein>
    <recommendedName>
        <fullName evidence="5">Alpha-type protein kinase domain-containing protein</fullName>
    </recommendedName>
</protein>
<evidence type="ECO:0000313" key="6">
    <source>
        <dbReference type="EMBL" id="KAK7019213.1"/>
    </source>
</evidence>
<evidence type="ECO:0000256" key="1">
    <source>
        <dbReference type="ARBA" id="ARBA00022527"/>
    </source>
</evidence>
<dbReference type="AlphaFoldDB" id="A0AAW0B1K0"/>
<dbReference type="InterPro" id="IPR011009">
    <property type="entry name" value="Kinase-like_dom_sf"/>
</dbReference>
<dbReference type="SMART" id="SM00811">
    <property type="entry name" value="Alpha_kinase"/>
    <property type="match status" value="1"/>
</dbReference>
<accession>A0AAW0B1K0</accession>
<organism evidence="6 7">
    <name type="scientific">Paramarasmius palmivorus</name>
    <dbReference type="NCBI Taxonomy" id="297713"/>
    <lineage>
        <taxon>Eukaryota</taxon>
        <taxon>Fungi</taxon>
        <taxon>Dikarya</taxon>
        <taxon>Basidiomycota</taxon>
        <taxon>Agaricomycotina</taxon>
        <taxon>Agaricomycetes</taxon>
        <taxon>Agaricomycetidae</taxon>
        <taxon>Agaricales</taxon>
        <taxon>Marasmiineae</taxon>
        <taxon>Marasmiaceae</taxon>
        <taxon>Paramarasmius</taxon>
    </lineage>
</organism>
<comment type="caution">
    <text evidence="6">The sequence shown here is derived from an EMBL/GenBank/DDBJ whole genome shotgun (WGS) entry which is preliminary data.</text>
</comment>
<keyword evidence="7" id="KW-1185">Reference proteome</keyword>
<feature type="region of interest" description="Disordered" evidence="4">
    <location>
        <begin position="327"/>
        <end position="357"/>
    </location>
</feature>
<dbReference type="Gene3D" id="3.20.200.10">
    <property type="entry name" value="MHCK/EF2 kinase"/>
    <property type="match status" value="1"/>
</dbReference>